<dbReference type="InterPro" id="IPR009014">
    <property type="entry name" value="Transketo_C/PFOR_II"/>
</dbReference>
<dbReference type="KEGG" id="gur:Gura_1018"/>
<comment type="function">
    <text evidence="10 11">Catalyzes the acyloin condensation reaction between C atoms 2 and 3 of pyruvate and glyceraldehyde 3-phosphate to yield 1-deoxy-D-xylulose-5-phosphate (DXP).</text>
</comment>
<feature type="binding site" evidence="11">
    <location>
        <position position="74"/>
    </location>
    <ligand>
        <name>thiamine diphosphate</name>
        <dbReference type="ChEBI" id="CHEBI:58937"/>
    </ligand>
</feature>
<dbReference type="RefSeq" id="WP_011937948.1">
    <property type="nucleotide sequence ID" value="NC_009483.1"/>
</dbReference>
<evidence type="ECO:0000256" key="11">
    <source>
        <dbReference type="HAMAP-Rule" id="MF_00315"/>
    </source>
</evidence>
<dbReference type="GO" id="GO:0030976">
    <property type="term" value="F:thiamine pyrophosphate binding"/>
    <property type="evidence" value="ECO:0007669"/>
    <property type="project" value="UniProtKB-UniRule"/>
</dbReference>
<feature type="binding site" evidence="11">
    <location>
        <position position="286"/>
    </location>
    <ligand>
        <name>thiamine diphosphate</name>
        <dbReference type="ChEBI" id="CHEBI:58937"/>
    </ligand>
</feature>
<evidence type="ECO:0000313" key="14">
    <source>
        <dbReference type="Proteomes" id="UP000006695"/>
    </source>
</evidence>
<comment type="cofactor">
    <cofactor evidence="11">
        <name>thiamine diphosphate</name>
        <dbReference type="ChEBI" id="CHEBI:58937"/>
    </cofactor>
    <text evidence="11">Binds 1 thiamine pyrophosphate per subunit.</text>
</comment>
<dbReference type="CDD" id="cd02007">
    <property type="entry name" value="TPP_DXS"/>
    <property type="match status" value="1"/>
</dbReference>
<dbReference type="OrthoDB" id="9803371at2"/>
<evidence type="ECO:0000256" key="2">
    <source>
        <dbReference type="ARBA" id="ARBA00011081"/>
    </source>
</evidence>
<evidence type="ECO:0000256" key="7">
    <source>
        <dbReference type="ARBA" id="ARBA00022977"/>
    </source>
</evidence>
<dbReference type="InterPro" id="IPR029061">
    <property type="entry name" value="THDP-binding"/>
</dbReference>
<dbReference type="PANTHER" id="PTHR43322:SF5">
    <property type="entry name" value="1-DEOXY-D-XYLULOSE-5-PHOSPHATE SYNTHASE, CHLOROPLASTIC"/>
    <property type="match status" value="1"/>
</dbReference>
<evidence type="ECO:0000256" key="8">
    <source>
        <dbReference type="ARBA" id="ARBA00023052"/>
    </source>
</evidence>
<accession>A5GB30</accession>
<dbReference type="PANTHER" id="PTHR43322">
    <property type="entry name" value="1-D-DEOXYXYLULOSE 5-PHOSPHATE SYNTHASE-RELATED"/>
    <property type="match status" value="1"/>
</dbReference>
<dbReference type="HOGENOM" id="CLU_009227_1_4_7"/>
<dbReference type="GO" id="GO:0005829">
    <property type="term" value="C:cytosol"/>
    <property type="evidence" value="ECO:0007669"/>
    <property type="project" value="TreeGrafter"/>
</dbReference>
<dbReference type="FunFam" id="3.40.50.920:FF:000002">
    <property type="entry name" value="1-deoxy-D-xylulose-5-phosphate synthase"/>
    <property type="match status" value="1"/>
</dbReference>
<dbReference type="InterPro" id="IPR005477">
    <property type="entry name" value="Dxylulose-5-P_synthase"/>
</dbReference>
<protein>
    <recommendedName>
        <fullName evidence="11">1-deoxy-D-xylulose-5-phosphate synthase</fullName>
        <ecNumber evidence="11">2.2.1.7</ecNumber>
    </recommendedName>
    <alternativeName>
        <fullName evidence="11">1-deoxyxylulose-5-phosphate synthase</fullName>
        <shortName evidence="11">DXP synthase</shortName>
        <shortName evidence="11">DXPS</shortName>
    </alternativeName>
</protein>
<feature type="domain" description="Transketolase-like pyrimidine-binding" evidence="12">
    <location>
        <begin position="317"/>
        <end position="481"/>
    </location>
</feature>
<feature type="binding site" evidence="11">
    <location>
        <position position="368"/>
    </location>
    <ligand>
        <name>thiamine diphosphate</name>
        <dbReference type="ChEBI" id="CHEBI:58937"/>
    </ligand>
</feature>
<dbReference type="InterPro" id="IPR020826">
    <property type="entry name" value="Transketolase_BS"/>
</dbReference>
<feature type="binding site" evidence="11">
    <location>
        <begin position="115"/>
        <end position="117"/>
    </location>
    <ligand>
        <name>thiamine diphosphate</name>
        <dbReference type="ChEBI" id="CHEBI:58937"/>
    </ligand>
</feature>
<dbReference type="GO" id="GO:0008661">
    <property type="term" value="F:1-deoxy-D-xylulose-5-phosphate synthase activity"/>
    <property type="evidence" value="ECO:0007669"/>
    <property type="project" value="UniProtKB-UniRule"/>
</dbReference>
<evidence type="ECO:0000256" key="4">
    <source>
        <dbReference type="ARBA" id="ARBA00022679"/>
    </source>
</evidence>
<evidence type="ECO:0000256" key="9">
    <source>
        <dbReference type="ARBA" id="ARBA00023229"/>
    </source>
</evidence>
<dbReference type="UniPathway" id="UPA00064">
    <property type="reaction ID" value="UER00091"/>
</dbReference>
<dbReference type="Pfam" id="PF02779">
    <property type="entry name" value="Transket_pyr"/>
    <property type="match status" value="1"/>
</dbReference>
<evidence type="ECO:0000259" key="12">
    <source>
        <dbReference type="SMART" id="SM00861"/>
    </source>
</evidence>
<feature type="binding site" evidence="11">
    <location>
        <position position="175"/>
    </location>
    <ligand>
        <name>Mg(2+)</name>
        <dbReference type="ChEBI" id="CHEBI:18420"/>
    </ligand>
</feature>
<dbReference type="Pfam" id="PF13292">
    <property type="entry name" value="DXP_synthase_N"/>
    <property type="match status" value="1"/>
</dbReference>
<dbReference type="Pfam" id="PF02780">
    <property type="entry name" value="Transketolase_C"/>
    <property type="match status" value="1"/>
</dbReference>
<dbReference type="Gene3D" id="3.40.50.920">
    <property type="match status" value="1"/>
</dbReference>
<name>A5GB30_GEOUR</name>
<dbReference type="SUPFAM" id="SSF52922">
    <property type="entry name" value="TK C-terminal domain-like"/>
    <property type="match status" value="1"/>
</dbReference>
<proteinExistence type="inferred from homology"/>
<dbReference type="STRING" id="351605.Gura_1018"/>
<dbReference type="GO" id="GO:0009228">
    <property type="term" value="P:thiamine biosynthetic process"/>
    <property type="evidence" value="ECO:0007669"/>
    <property type="project" value="UniProtKB-UniRule"/>
</dbReference>
<keyword evidence="6 11" id="KW-0460">Magnesium</keyword>
<keyword evidence="7 11" id="KW-0784">Thiamine biosynthesis</keyword>
<evidence type="ECO:0000313" key="13">
    <source>
        <dbReference type="EMBL" id="ABQ25224.1"/>
    </source>
</evidence>
<dbReference type="PROSITE" id="PS00801">
    <property type="entry name" value="TRANSKETOLASE_1"/>
    <property type="match status" value="1"/>
</dbReference>
<dbReference type="NCBIfam" id="NF003933">
    <property type="entry name" value="PRK05444.2-2"/>
    <property type="match status" value="1"/>
</dbReference>
<dbReference type="CDD" id="cd07033">
    <property type="entry name" value="TPP_PYR_DXS_TK_like"/>
    <property type="match status" value="1"/>
</dbReference>
<dbReference type="GO" id="GO:0000287">
    <property type="term" value="F:magnesium ion binding"/>
    <property type="evidence" value="ECO:0007669"/>
    <property type="project" value="UniProtKB-UniRule"/>
</dbReference>
<feature type="binding site" evidence="11">
    <location>
        <position position="175"/>
    </location>
    <ligand>
        <name>thiamine diphosphate</name>
        <dbReference type="ChEBI" id="CHEBI:58937"/>
    </ligand>
</feature>
<feature type="binding site" evidence="11">
    <location>
        <position position="146"/>
    </location>
    <ligand>
        <name>Mg(2+)</name>
        <dbReference type="ChEBI" id="CHEBI:18420"/>
    </ligand>
</feature>
<dbReference type="FunFam" id="3.40.50.970:FF:000005">
    <property type="entry name" value="1-deoxy-D-xylulose-5-phosphate synthase"/>
    <property type="match status" value="1"/>
</dbReference>
<reference evidence="13 14" key="1">
    <citation type="submission" date="2007-05" db="EMBL/GenBank/DDBJ databases">
        <title>Complete sequence of Geobacter uraniireducens Rf4.</title>
        <authorList>
            <consortium name="US DOE Joint Genome Institute"/>
            <person name="Copeland A."/>
            <person name="Lucas S."/>
            <person name="Lapidus A."/>
            <person name="Barry K."/>
            <person name="Detter J.C."/>
            <person name="Glavina del Rio T."/>
            <person name="Hammon N."/>
            <person name="Israni S."/>
            <person name="Dalin E."/>
            <person name="Tice H."/>
            <person name="Pitluck S."/>
            <person name="Chertkov O."/>
            <person name="Brettin T."/>
            <person name="Bruce D."/>
            <person name="Han C."/>
            <person name="Schmutz J."/>
            <person name="Larimer F."/>
            <person name="Land M."/>
            <person name="Hauser L."/>
            <person name="Kyrpides N."/>
            <person name="Mikhailova N."/>
            <person name="Shelobolina E."/>
            <person name="Aklujkar M."/>
            <person name="Lovley D."/>
            <person name="Richardson P."/>
        </authorList>
    </citation>
    <scope>NUCLEOTIDE SEQUENCE [LARGE SCALE GENOMIC DNA]</scope>
    <source>
        <strain evidence="13 14">Rf4</strain>
    </source>
</reference>
<dbReference type="PROSITE" id="PS00802">
    <property type="entry name" value="TRANSKETOLASE_2"/>
    <property type="match status" value="1"/>
</dbReference>
<dbReference type="SUPFAM" id="SSF52518">
    <property type="entry name" value="Thiamin diphosphate-binding fold (THDP-binding)"/>
    <property type="match status" value="2"/>
</dbReference>
<dbReference type="Gene3D" id="3.40.50.970">
    <property type="match status" value="2"/>
</dbReference>
<comment type="catalytic activity">
    <reaction evidence="11">
        <text>D-glyceraldehyde 3-phosphate + pyruvate + H(+) = 1-deoxy-D-xylulose 5-phosphate + CO2</text>
        <dbReference type="Rhea" id="RHEA:12605"/>
        <dbReference type="ChEBI" id="CHEBI:15361"/>
        <dbReference type="ChEBI" id="CHEBI:15378"/>
        <dbReference type="ChEBI" id="CHEBI:16526"/>
        <dbReference type="ChEBI" id="CHEBI:57792"/>
        <dbReference type="ChEBI" id="CHEBI:59776"/>
        <dbReference type="EC" id="2.2.1.7"/>
    </reaction>
</comment>
<evidence type="ECO:0000256" key="10">
    <source>
        <dbReference type="ARBA" id="ARBA00055605"/>
    </source>
</evidence>
<dbReference type="SMART" id="SM00861">
    <property type="entry name" value="Transket_pyr"/>
    <property type="match status" value="1"/>
</dbReference>
<dbReference type="GO" id="GO:0019288">
    <property type="term" value="P:isopentenyl diphosphate biosynthetic process, methylerythritol 4-phosphate pathway"/>
    <property type="evidence" value="ECO:0007669"/>
    <property type="project" value="TreeGrafter"/>
</dbReference>
<dbReference type="EMBL" id="CP000698">
    <property type="protein sequence ID" value="ABQ25224.1"/>
    <property type="molecule type" value="Genomic_DNA"/>
</dbReference>
<dbReference type="InterPro" id="IPR049557">
    <property type="entry name" value="Transketolase_CS"/>
</dbReference>
<gene>
    <name evidence="11" type="primary">dxs</name>
    <name evidence="13" type="ordered locus">Gura_1018</name>
</gene>
<organism evidence="13 14">
    <name type="scientific">Geotalea uraniireducens (strain Rf4)</name>
    <name type="common">Geobacter uraniireducens</name>
    <dbReference type="NCBI Taxonomy" id="351605"/>
    <lineage>
        <taxon>Bacteria</taxon>
        <taxon>Pseudomonadati</taxon>
        <taxon>Thermodesulfobacteriota</taxon>
        <taxon>Desulfuromonadia</taxon>
        <taxon>Geobacterales</taxon>
        <taxon>Geobacteraceae</taxon>
        <taxon>Geotalea</taxon>
    </lineage>
</organism>
<dbReference type="NCBIfam" id="TIGR00204">
    <property type="entry name" value="dxs"/>
    <property type="match status" value="1"/>
</dbReference>
<evidence type="ECO:0000256" key="3">
    <source>
        <dbReference type="ARBA" id="ARBA00011738"/>
    </source>
</evidence>
<dbReference type="HAMAP" id="MF_00315">
    <property type="entry name" value="DXP_synth"/>
    <property type="match status" value="1"/>
</dbReference>
<keyword evidence="9 11" id="KW-0414">Isoprene biosynthesis</keyword>
<evidence type="ECO:0000256" key="6">
    <source>
        <dbReference type="ARBA" id="ARBA00022842"/>
    </source>
</evidence>
<dbReference type="InterPro" id="IPR005475">
    <property type="entry name" value="Transketolase-like_Pyr-bd"/>
</dbReference>
<keyword evidence="4 11" id="KW-0808">Transferase</keyword>
<dbReference type="AlphaFoldDB" id="A5GB30"/>
<comment type="similarity">
    <text evidence="2 11">Belongs to the transketolase family. DXPS subfamily.</text>
</comment>
<dbReference type="Proteomes" id="UP000006695">
    <property type="component" value="Chromosome"/>
</dbReference>
<dbReference type="EC" id="2.2.1.7" evidence="11"/>
<feature type="binding site" evidence="11">
    <location>
        <begin position="147"/>
        <end position="148"/>
    </location>
    <ligand>
        <name>thiamine diphosphate</name>
        <dbReference type="ChEBI" id="CHEBI:58937"/>
    </ligand>
</feature>
<evidence type="ECO:0000256" key="5">
    <source>
        <dbReference type="ARBA" id="ARBA00022723"/>
    </source>
</evidence>
<evidence type="ECO:0000256" key="1">
    <source>
        <dbReference type="ARBA" id="ARBA00004980"/>
    </source>
</evidence>
<sequence length="637" mass="68504">MYTLLNTINSPADLKKLKQDKLLILADEIREFLLETVSKTGGHLASNLGCVELTLALHYCFNSPDDSIIWDVGHQAYTHKIITGRRDKFITQRQYHGISGFPKRSESMHDAFGAGHSSTSISAGLGMAVAHGLKEEASKVIAVIGDGSLTGGIAFEALNQAGHLHKNLIVVLNDNEMSISKNVGALSTFISRKLTGSYYRGLKKEMQGLLKNIPAIGGNILHFARKAENSLKGFLTPGTLFEALGFEYIGPVQGHDLPQLIEIMQNVRALEGPVLVHVMTTKGKGYQPAEKTPDKFHGVGPFDVKTGKVIAGKPGAQSYTGIFGETMVKLAAEDKKIIAITAAMPDGTGLTPFAKAYPDRFFDVGIAEQHALTFAAGMATEGFRPVAAIYSTFVQRAYDQVFHDICLQKLPVTLALDRAGLVGDDGPTHHGVFDLSYLRHLPEMTVMAPKDENELQHMLKTAIYSDRPIALRYPRGAGYGVAMDESLQAIPIGVGEQLAEGGDLTLVAIGSTVYPAMEAAELLKEKGIRATVINARFVKPLDRNLILAAAGRTGCIITVEENAMQGGFGSAVLELLADEAAGIRVKRIGVPDRYIEQGSQAQLRQDLRLDAAGIAQTAAEFLGKNDSSRTGPGACRT</sequence>
<dbReference type="InterPro" id="IPR033248">
    <property type="entry name" value="Transketolase_C"/>
</dbReference>
<keyword evidence="5 11" id="KW-0479">Metal-binding</keyword>
<dbReference type="GO" id="GO:0016114">
    <property type="term" value="P:terpenoid biosynthetic process"/>
    <property type="evidence" value="ECO:0007669"/>
    <property type="project" value="UniProtKB-UniRule"/>
</dbReference>
<keyword evidence="8 11" id="KW-0786">Thiamine pyrophosphate</keyword>
<keyword evidence="14" id="KW-1185">Reference proteome</keyword>
<comment type="subunit">
    <text evidence="3 11">Homodimer.</text>
</comment>
<comment type="pathway">
    <text evidence="1 11">Metabolic intermediate biosynthesis; 1-deoxy-D-xylulose 5-phosphate biosynthesis; 1-deoxy-D-xylulose 5-phosphate from D-glyceraldehyde 3-phosphate and pyruvate: step 1/1.</text>
</comment>
<comment type="cofactor">
    <cofactor evidence="11">
        <name>Mg(2+)</name>
        <dbReference type="ChEBI" id="CHEBI:18420"/>
    </cofactor>
    <text evidence="11">Binds 1 Mg(2+) ion per subunit.</text>
</comment>